<evidence type="ECO:0000313" key="3">
    <source>
        <dbReference type="Proteomes" id="UP000078397"/>
    </source>
</evidence>
<gene>
    <name evidence="2" type="ORF">VFPPC_17736</name>
</gene>
<accession>A0A219AQN5</accession>
<keyword evidence="3" id="KW-1185">Reference proteome</keyword>
<evidence type="ECO:0000313" key="2">
    <source>
        <dbReference type="EMBL" id="OWT43088.1"/>
    </source>
</evidence>
<dbReference type="Proteomes" id="UP000078397">
    <property type="component" value="Unassembled WGS sequence"/>
</dbReference>
<protein>
    <submittedName>
        <fullName evidence="2">Uncharacterized protein</fullName>
    </submittedName>
</protein>
<dbReference type="AlphaFoldDB" id="A0A219AQN5"/>
<organism evidence="2 3">
    <name type="scientific">Pochonia chlamydosporia 170</name>
    <dbReference type="NCBI Taxonomy" id="1380566"/>
    <lineage>
        <taxon>Eukaryota</taxon>
        <taxon>Fungi</taxon>
        <taxon>Dikarya</taxon>
        <taxon>Ascomycota</taxon>
        <taxon>Pezizomycotina</taxon>
        <taxon>Sordariomycetes</taxon>
        <taxon>Hypocreomycetidae</taxon>
        <taxon>Hypocreales</taxon>
        <taxon>Clavicipitaceae</taxon>
        <taxon>Pochonia</taxon>
    </lineage>
</organism>
<feature type="region of interest" description="Disordered" evidence="1">
    <location>
        <begin position="72"/>
        <end position="116"/>
    </location>
</feature>
<comment type="caution">
    <text evidence="2">The sequence shown here is derived from an EMBL/GenBank/DDBJ whole genome shotgun (WGS) entry which is preliminary data.</text>
</comment>
<dbReference type="KEGG" id="pchm:VFPPC_17736"/>
<name>A0A219AQN5_METCM</name>
<dbReference type="EMBL" id="LSBJ02000003">
    <property type="protein sequence ID" value="OWT43088.1"/>
    <property type="molecule type" value="Genomic_DNA"/>
</dbReference>
<sequence>MEEEWVKLLDGFWFLVKEHHFRMRKRCRSRQNVDFTQTSQIEGSRRYPNHGIVQAPQSKAEDANHNANIFWLGGSRSSANRPPVPRKQNAQRRRTVMLAPDVSERLQPHEANGLRG</sequence>
<proteinExistence type="predicted"/>
<evidence type="ECO:0000256" key="1">
    <source>
        <dbReference type="SAM" id="MobiDB-lite"/>
    </source>
</evidence>
<dbReference type="GeneID" id="33936663"/>
<dbReference type="RefSeq" id="XP_022285537.1">
    <property type="nucleotide sequence ID" value="XM_022429425.1"/>
</dbReference>
<reference evidence="2 3" key="1">
    <citation type="journal article" date="2016" name="PLoS Pathog.">
        <title>Biosynthesis of antibiotic leucinostatins in bio-control fungus Purpureocillium lilacinum and their inhibition on phytophthora revealed by genome mining.</title>
        <authorList>
            <person name="Wang G."/>
            <person name="Liu Z."/>
            <person name="Lin R."/>
            <person name="Li E."/>
            <person name="Mao Z."/>
            <person name="Ling J."/>
            <person name="Yang Y."/>
            <person name="Yin W.B."/>
            <person name="Xie B."/>
        </authorList>
    </citation>
    <scope>NUCLEOTIDE SEQUENCE [LARGE SCALE GENOMIC DNA]</scope>
    <source>
        <strain evidence="2">170</strain>
    </source>
</reference>